<organism evidence="13 14">
    <name type="scientific">Sinimarinibacterium thermocellulolyticum</name>
    <dbReference type="NCBI Taxonomy" id="3170016"/>
    <lineage>
        <taxon>Bacteria</taxon>
        <taxon>Pseudomonadati</taxon>
        <taxon>Pseudomonadota</taxon>
        <taxon>Gammaproteobacteria</taxon>
        <taxon>Nevskiales</taxon>
        <taxon>Nevskiaceae</taxon>
        <taxon>Sinimarinibacterium</taxon>
    </lineage>
</organism>
<comment type="subcellular location">
    <subcellularLocation>
        <location evidence="1">Cell outer membrane</location>
        <topology evidence="1">Lipid-anchor</topology>
    </subcellularLocation>
</comment>
<gene>
    <name evidence="13" type="primary">lolB</name>
    <name evidence="13" type="ORF">ABSH63_10875</name>
</gene>
<evidence type="ECO:0000256" key="12">
    <source>
        <dbReference type="ARBA" id="ARBA00023288"/>
    </source>
</evidence>
<evidence type="ECO:0000256" key="10">
    <source>
        <dbReference type="ARBA" id="ARBA00023186"/>
    </source>
</evidence>
<dbReference type="EMBL" id="JBEPIJ010000011">
    <property type="protein sequence ID" value="MES0874504.1"/>
    <property type="molecule type" value="Genomic_DNA"/>
</dbReference>
<evidence type="ECO:0000256" key="5">
    <source>
        <dbReference type="ARBA" id="ARBA00022448"/>
    </source>
</evidence>
<comment type="caution">
    <text evidence="13">The sequence shown here is derived from an EMBL/GenBank/DDBJ whole genome shotgun (WGS) entry which is preliminary data.</text>
</comment>
<evidence type="ECO:0000256" key="1">
    <source>
        <dbReference type="ARBA" id="ARBA00004459"/>
    </source>
</evidence>
<dbReference type="SUPFAM" id="SSF89392">
    <property type="entry name" value="Prokaryotic lipoproteins and lipoprotein localization factors"/>
    <property type="match status" value="1"/>
</dbReference>
<keyword evidence="5" id="KW-0813">Transport</keyword>
<dbReference type="InterPro" id="IPR029046">
    <property type="entry name" value="LolA/LolB/LppX"/>
</dbReference>
<evidence type="ECO:0000313" key="14">
    <source>
        <dbReference type="Proteomes" id="UP001465331"/>
    </source>
</evidence>
<evidence type="ECO:0000256" key="6">
    <source>
        <dbReference type="ARBA" id="ARBA00022729"/>
    </source>
</evidence>
<name>A0ABV2ABG7_9GAMM</name>
<dbReference type="InterPro" id="IPR004565">
    <property type="entry name" value="OM_lipoprot_LolB"/>
</dbReference>
<evidence type="ECO:0000256" key="4">
    <source>
        <dbReference type="ARBA" id="ARBA00016202"/>
    </source>
</evidence>
<keyword evidence="11" id="KW-0998">Cell outer membrane</keyword>
<evidence type="ECO:0000313" key="13">
    <source>
        <dbReference type="EMBL" id="MES0874504.1"/>
    </source>
</evidence>
<keyword evidence="8" id="KW-0472">Membrane</keyword>
<proteinExistence type="inferred from homology"/>
<dbReference type="PROSITE" id="PS51257">
    <property type="entry name" value="PROKAR_LIPOPROTEIN"/>
    <property type="match status" value="1"/>
</dbReference>
<keyword evidence="9" id="KW-0564">Palmitate</keyword>
<keyword evidence="7" id="KW-0653">Protein transport</keyword>
<protein>
    <recommendedName>
        <fullName evidence="4">Outer-membrane lipoprotein LolB</fullName>
    </recommendedName>
</protein>
<dbReference type="RefSeq" id="WP_352889726.1">
    <property type="nucleotide sequence ID" value="NZ_JBEPIJ010000011.1"/>
</dbReference>
<evidence type="ECO:0000256" key="11">
    <source>
        <dbReference type="ARBA" id="ARBA00023237"/>
    </source>
</evidence>
<dbReference type="Proteomes" id="UP001465331">
    <property type="component" value="Unassembled WGS sequence"/>
</dbReference>
<dbReference type="Gene3D" id="2.50.20.10">
    <property type="entry name" value="Lipoprotein localisation LolA/LolB/LppX"/>
    <property type="match status" value="1"/>
</dbReference>
<keyword evidence="12 13" id="KW-0449">Lipoprotein</keyword>
<dbReference type="Pfam" id="PF03550">
    <property type="entry name" value="LolB"/>
    <property type="match status" value="1"/>
</dbReference>
<reference evidence="13 14" key="1">
    <citation type="submission" date="2024-06" db="EMBL/GenBank/DDBJ databases">
        <authorList>
            <person name="Li Z."/>
            <person name="Jiang Y."/>
        </authorList>
    </citation>
    <scope>NUCLEOTIDE SEQUENCE [LARGE SCALE GENOMIC DNA]</scope>
    <source>
        <strain evidence="13 14">HSW-8</strain>
    </source>
</reference>
<evidence type="ECO:0000256" key="3">
    <source>
        <dbReference type="ARBA" id="ARBA00011245"/>
    </source>
</evidence>
<keyword evidence="14" id="KW-1185">Reference proteome</keyword>
<dbReference type="CDD" id="cd16326">
    <property type="entry name" value="LolB"/>
    <property type="match status" value="1"/>
</dbReference>
<keyword evidence="6" id="KW-0732">Signal</keyword>
<comment type="subunit">
    <text evidence="3">Monomer.</text>
</comment>
<comment type="similarity">
    <text evidence="2">Belongs to the LolB family.</text>
</comment>
<evidence type="ECO:0000256" key="8">
    <source>
        <dbReference type="ARBA" id="ARBA00023136"/>
    </source>
</evidence>
<accession>A0ABV2ABG7</accession>
<evidence type="ECO:0000256" key="2">
    <source>
        <dbReference type="ARBA" id="ARBA00009696"/>
    </source>
</evidence>
<evidence type="ECO:0000256" key="7">
    <source>
        <dbReference type="ARBA" id="ARBA00022927"/>
    </source>
</evidence>
<keyword evidence="10" id="KW-0143">Chaperone</keyword>
<evidence type="ECO:0000256" key="9">
    <source>
        <dbReference type="ARBA" id="ARBA00023139"/>
    </source>
</evidence>
<dbReference type="NCBIfam" id="TIGR00548">
    <property type="entry name" value="lolB"/>
    <property type="match status" value="1"/>
</dbReference>
<sequence>MKRALTGVVAVLAAACAPLNPPPSPAERERAELHWARHREALSQVLGFSLQGRLADDRGRSGELSWQQRADGSFALQLRGPFGAGGVAIDGDVQRVRVRTKHGEQLTEDPRSWMREQLGWDLPLDDLRDWVLGLPAQGPVEALVLDAEGRLAQLQQHGWSVRYERYQRVGALQLPQRLDAESGDIRLRLLVDRWTAIDLAAAPDDD</sequence>